<evidence type="ECO:0000256" key="1">
    <source>
        <dbReference type="ARBA" id="ARBA00004123"/>
    </source>
</evidence>
<evidence type="ECO:0000256" key="4">
    <source>
        <dbReference type="SAM" id="MobiDB-lite"/>
    </source>
</evidence>
<comment type="similarity">
    <text evidence="2">Belongs to the PAF1 family.</text>
</comment>
<dbReference type="EMBL" id="JALJOQ010000075">
    <property type="protein sequence ID" value="KAK9801893.1"/>
    <property type="molecule type" value="Genomic_DNA"/>
</dbReference>
<dbReference type="GO" id="GO:0000993">
    <property type="term" value="F:RNA polymerase II complex binding"/>
    <property type="evidence" value="ECO:0007669"/>
    <property type="project" value="TreeGrafter"/>
</dbReference>
<reference evidence="5 6" key="1">
    <citation type="journal article" date="2024" name="Nat. Commun.">
        <title>Phylogenomics reveals the evolutionary origins of lichenization in chlorophyte algae.</title>
        <authorList>
            <person name="Puginier C."/>
            <person name="Libourel C."/>
            <person name="Otte J."/>
            <person name="Skaloud P."/>
            <person name="Haon M."/>
            <person name="Grisel S."/>
            <person name="Petersen M."/>
            <person name="Berrin J.G."/>
            <person name="Delaux P.M."/>
            <person name="Dal Grande F."/>
            <person name="Keller J."/>
        </authorList>
    </citation>
    <scope>NUCLEOTIDE SEQUENCE [LARGE SCALE GENOMIC DNA]</scope>
    <source>
        <strain evidence="5 6">SAG 2036</strain>
    </source>
</reference>
<gene>
    <name evidence="5" type="ORF">WJX73_008520</name>
</gene>
<dbReference type="GO" id="GO:0003682">
    <property type="term" value="F:chromatin binding"/>
    <property type="evidence" value="ECO:0007669"/>
    <property type="project" value="TreeGrafter"/>
</dbReference>
<protein>
    <submittedName>
        <fullName evidence="5">Uncharacterized protein</fullName>
    </submittedName>
</protein>
<proteinExistence type="inferred from homology"/>
<dbReference type="PANTHER" id="PTHR23188">
    <property type="entry name" value="RNA POLYMERASE II-ASSOCIATED FACTOR 1 HOMOLOG"/>
    <property type="match status" value="1"/>
</dbReference>
<feature type="compositionally biased region" description="Low complexity" evidence="4">
    <location>
        <begin position="363"/>
        <end position="378"/>
    </location>
</feature>
<dbReference type="Pfam" id="PF03985">
    <property type="entry name" value="Paf1"/>
    <property type="match status" value="1"/>
</dbReference>
<dbReference type="InterPro" id="IPR007133">
    <property type="entry name" value="RNA_pol_II-assoc_Paf1"/>
</dbReference>
<comment type="subcellular location">
    <subcellularLocation>
        <location evidence="1">Nucleus</location>
    </subcellularLocation>
</comment>
<evidence type="ECO:0000313" key="6">
    <source>
        <dbReference type="Proteomes" id="UP001465755"/>
    </source>
</evidence>
<accession>A0AAW1P0C4</accession>
<name>A0AAW1P0C4_9CHLO</name>
<dbReference type="AlphaFoldDB" id="A0AAW1P0C4"/>
<feature type="region of interest" description="Disordered" evidence="4">
    <location>
        <begin position="328"/>
        <end position="378"/>
    </location>
</feature>
<comment type="caution">
    <text evidence="5">The sequence shown here is derived from an EMBL/GenBank/DDBJ whole genome shotgun (WGS) entry which is preliminary data.</text>
</comment>
<dbReference type="PANTHER" id="PTHR23188:SF12">
    <property type="entry name" value="RNA POLYMERASE II-ASSOCIATED FACTOR 1 HOMOLOG"/>
    <property type="match status" value="1"/>
</dbReference>
<evidence type="ECO:0000256" key="2">
    <source>
        <dbReference type="ARBA" id="ARBA00007560"/>
    </source>
</evidence>
<organism evidence="5 6">
    <name type="scientific">Symbiochloris irregularis</name>
    <dbReference type="NCBI Taxonomy" id="706552"/>
    <lineage>
        <taxon>Eukaryota</taxon>
        <taxon>Viridiplantae</taxon>
        <taxon>Chlorophyta</taxon>
        <taxon>core chlorophytes</taxon>
        <taxon>Trebouxiophyceae</taxon>
        <taxon>Trebouxiales</taxon>
        <taxon>Trebouxiaceae</taxon>
        <taxon>Symbiochloris</taxon>
    </lineage>
</organism>
<keyword evidence="3" id="KW-0539">Nucleus</keyword>
<dbReference type="GO" id="GO:0006368">
    <property type="term" value="P:transcription elongation by RNA polymerase II"/>
    <property type="evidence" value="ECO:0007669"/>
    <property type="project" value="InterPro"/>
</dbReference>
<evidence type="ECO:0000256" key="3">
    <source>
        <dbReference type="ARBA" id="ARBA00023242"/>
    </source>
</evidence>
<sequence>MAPADSAKRPVGSNRLKEQTPFACNVHFRADLPEIAGAPRLLVTPLQPDKLAAFRLTSLEKDPKSFLDILSKQALFATSELGVPINLLDIERYAVPDTAPELDPEDLALLEETEKDAQHASAKPSAPQKQELSWLMRTSYISNDIKARKQQQAAEAGHLSDLLTDEIKAIEDGFAAAQQPPQHATKPGMQAMEVLPVLPDFESWTNKYVIVTFDDNPARENDLAGPGVLQSYTTRADSGKLEKWIALLMPRPGPEAEDADMPDGAERNYDWVREYKFRFDEDSQGDIHVTTCVLCLEGGCATYKPAPFRLALQKRPRVAAPRPALVTIRKRPPSQEELEERAAARQRLTKASADDDLNGDYDGSAGRRSSSPSPQLSD</sequence>
<evidence type="ECO:0000313" key="5">
    <source>
        <dbReference type="EMBL" id="KAK9801893.1"/>
    </source>
</evidence>
<keyword evidence="6" id="KW-1185">Reference proteome</keyword>
<dbReference type="Proteomes" id="UP001465755">
    <property type="component" value="Unassembled WGS sequence"/>
</dbReference>
<dbReference type="GO" id="GO:0016593">
    <property type="term" value="C:Cdc73/Paf1 complex"/>
    <property type="evidence" value="ECO:0007669"/>
    <property type="project" value="InterPro"/>
</dbReference>